<feature type="compositionally biased region" description="Basic residues" evidence="13">
    <location>
        <begin position="482"/>
        <end position="493"/>
    </location>
</feature>
<evidence type="ECO:0000256" key="3">
    <source>
        <dbReference type="ARBA" id="ARBA00022426"/>
    </source>
</evidence>
<dbReference type="RefSeq" id="WP_377176198.1">
    <property type="nucleotide sequence ID" value="NZ_JBHUFA010000013.1"/>
</dbReference>
<keyword evidence="10" id="KW-0921">Nickel transport</keyword>
<evidence type="ECO:0000256" key="9">
    <source>
        <dbReference type="ARBA" id="ARBA00023065"/>
    </source>
</evidence>
<accession>A0ABW4JXW0</accession>
<evidence type="ECO:0000259" key="16">
    <source>
        <dbReference type="PROSITE" id="PS50222"/>
    </source>
</evidence>
<feature type="transmembrane region" description="Helical" evidence="14">
    <location>
        <begin position="524"/>
        <end position="548"/>
    </location>
</feature>
<feature type="chain" id="PRO_5045379460" evidence="15">
    <location>
        <begin position="24"/>
        <end position="625"/>
    </location>
</feature>
<reference evidence="18" key="1">
    <citation type="journal article" date="2019" name="Int. J. Syst. Evol. Microbiol.">
        <title>The Global Catalogue of Microorganisms (GCM) 10K type strain sequencing project: providing services to taxonomists for standard genome sequencing and annotation.</title>
        <authorList>
            <consortium name="The Broad Institute Genomics Platform"/>
            <consortium name="The Broad Institute Genome Sequencing Center for Infectious Disease"/>
            <person name="Wu L."/>
            <person name="Ma J."/>
        </authorList>
    </citation>
    <scope>NUCLEOTIDE SEQUENCE [LARGE SCALE GENOMIC DNA]</scope>
    <source>
        <strain evidence="18">JCM 3369</strain>
    </source>
</reference>
<protein>
    <submittedName>
        <fullName evidence="17">DUF1007 family protein</fullName>
    </submittedName>
</protein>
<evidence type="ECO:0000256" key="6">
    <source>
        <dbReference type="ARBA" id="ARBA00022596"/>
    </source>
</evidence>
<sequence>MTQLVLAALSVLLVLAPVSGARAHPHVFVEARSRLIVDDQGMARSVEHVFRFDDAYSAFALQGFDANGDGQYSRDELAELAKVNIDSMAEFGYFTFGDNSRVELDFKAPTSNYWLEVVDVPIGDYWALSPDDLTAMREDAAKYGSPVLETVQLLELHFTLDLKDPSDLSRPLTLDVYDPTYYVDFRFSRAADALGVVNGPAACTVERRDPPSLDAATQMALAQIGADQRDLPPELQEAAASQVNQMVVTCPGAPEIATAASTAEGTAVSSLAEDEGQEAIRSALRPGETTPMAQLNDSAPAQGAATSETAAVTAERPAAVSPGLGDRVFGTLAQVQAEFYQKLIASLRAFRNEPHAAWWLAFISFAYGIFHAAGPGHGKAVISSYVIANNETLRKGILLSFLSAFAQAVTAVVLVGGLAAIFNLTSLAIQDTARWLEIGSYALVTALGAWLLWHKGLSRLFGRTTAHGHHHHAHGHDDHDHGHHHHHGHSHAHTHGEGEVCATCGHAHAPTPDMVQGRMSLRRMISIILAVGLRPCSGALIVLVFAFGQGMVLAGIGSSLAMALGTGLTVSALAALAVFAREGALRLFGAGSVAAGRALMVLEIAGALVVLLIGLMLLIATLGWG</sequence>
<keyword evidence="9" id="KW-0406">Ion transport</keyword>
<feature type="region of interest" description="Disordered" evidence="13">
    <location>
        <begin position="286"/>
        <end position="310"/>
    </location>
</feature>
<comment type="caution">
    <text evidence="17">The sequence shown here is derived from an EMBL/GenBank/DDBJ whole genome shotgun (WGS) entry which is preliminary data.</text>
</comment>
<dbReference type="PANTHER" id="PTHR40659:SF1">
    <property type="entry name" value="NICKEL_COBALT EFFLUX SYSTEM RCNA"/>
    <property type="match status" value="1"/>
</dbReference>
<comment type="function">
    <text evidence="1">Efflux system for nickel and cobalt.</text>
</comment>
<dbReference type="InterPro" id="IPR002048">
    <property type="entry name" value="EF_hand_dom"/>
</dbReference>
<evidence type="ECO:0000256" key="8">
    <source>
        <dbReference type="ARBA" id="ARBA00022989"/>
    </source>
</evidence>
<proteinExistence type="predicted"/>
<gene>
    <name evidence="17" type="ORF">ACFSC7_15915</name>
</gene>
<evidence type="ECO:0000256" key="10">
    <source>
        <dbReference type="ARBA" id="ARBA00023112"/>
    </source>
</evidence>
<keyword evidence="7 14" id="KW-0812">Transmembrane</keyword>
<dbReference type="InterPro" id="IPR051224">
    <property type="entry name" value="NiCoT_RcnA"/>
</dbReference>
<keyword evidence="3" id="KW-0171">Cobalt transport</keyword>
<keyword evidence="12" id="KW-0170">Cobalt</keyword>
<evidence type="ECO:0000256" key="5">
    <source>
        <dbReference type="ARBA" id="ARBA00022475"/>
    </source>
</evidence>
<dbReference type="Pfam" id="PF03824">
    <property type="entry name" value="NicO"/>
    <property type="match status" value="1"/>
</dbReference>
<evidence type="ECO:0000256" key="2">
    <source>
        <dbReference type="ARBA" id="ARBA00004651"/>
    </source>
</evidence>
<evidence type="ECO:0000256" key="1">
    <source>
        <dbReference type="ARBA" id="ARBA00002510"/>
    </source>
</evidence>
<evidence type="ECO:0000256" key="7">
    <source>
        <dbReference type="ARBA" id="ARBA00022692"/>
    </source>
</evidence>
<feature type="domain" description="EF-hand" evidence="16">
    <location>
        <begin position="52"/>
        <end position="87"/>
    </location>
</feature>
<keyword evidence="4" id="KW-0813">Transport</keyword>
<dbReference type="Proteomes" id="UP001597327">
    <property type="component" value="Unassembled WGS sequence"/>
</dbReference>
<evidence type="ECO:0000256" key="4">
    <source>
        <dbReference type="ARBA" id="ARBA00022448"/>
    </source>
</evidence>
<name>A0ABW4JXW0_9HYPH</name>
<keyword evidence="5" id="KW-1003">Cell membrane</keyword>
<comment type="subcellular location">
    <subcellularLocation>
        <location evidence="2">Cell membrane</location>
        <topology evidence="2">Multi-pass membrane protein</topology>
    </subcellularLocation>
</comment>
<evidence type="ECO:0000313" key="18">
    <source>
        <dbReference type="Proteomes" id="UP001597327"/>
    </source>
</evidence>
<keyword evidence="15" id="KW-0732">Signal</keyword>
<dbReference type="Pfam" id="PF06226">
    <property type="entry name" value="DUF1007"/>
    <property type="match status" value="1"/>
</dbReference>
<dbReference type="EMBL" id="JBHUFA010000013">
    <property type="protein sequence ID" value="MFD1697005.1"/>
    <property type="molecule type" value="Genomic_DNA"/>
</dbReference>
<keyword evidence="6" id="KW-0533">Nickel</keyword>
<feature type="region of interest" description="Disordered" evidence="13">
    <location>
        <begin position="468"/>
        <end position="497"/>
    </location>
</feature>
<keyword evidence="8 14" id="KW-1133">Transmembrane helix</keyword>
<dbReference type="PROSITE" id="PS50222">
    <property type="entry name" value="EF_HAND_2"/>
    <property type="match status" value="1"/>
</dbReference>
<keyword evidence="11 14" id="KW-0472">Membrane</keyword>
<feature type="transmembrane region" description="Helical" evidence="14">
    <location>
        <begin position="601"/>
        <end position="624"/>
    </location>
</feature>
<evidence type="ECO:0000256" key="14">
    <source>
        <dbReference type="SAM" id="Phobius"/>
    </source>
</evidence>
<evidence type="ECO:0000313" key="17">
    <source>
        <dbReference type="EMBL" id="MFD1697005.1"/>
    </source>
</evidence>
<evidence type="ECO:0000256" key="13">
    <source>
        <dbReference type="SAM" id="MobiDB-lite"/>
    </source>
</evidence>
<feature type="transmembrane region" description="Helical" evidence="14">
    <location>
        <begin position="397"/>
        <end position="422"/>
    </location>
</feature>
<keyword evidence="18" id="KW-1185">Reference proteome</keyword>
<evidence type="ECO:0000256" key="12">
    <source>
        <dbReference type="ARBA" id="ARBA00023285"/>
    </source>
</evidence>
<evidence type="ECO:0000256" key="11">
    <source>
        <dbReference type="ARBA" id="ARBA00023136"/>
    </source>
</evidence>
<dbReference type="InterPro" id="IPR011541">
    <property type="entry name" value="Ni/Co_transpt_high_affinity"/>
</dbReference>
<evidence type="ECO:0000256" key="15">
    <source>
        <dbReference type="SAM" id="SignalP"/>
    </source>
</evidence>
<dbReference type="InterPro" id="IPR010412">
    <property type="entry name" value="DUF1007"/>
</dbReference>
<organism evidence="17 18">
    <name type="scientific">Roseibium aestuarii</name>
    <dbReference type="NCBI Taxonomy" id="2600299"/>
    <lineage>
        <taxon>Bacteria</taxon>
        <taxon>Pseudomonadati</taxon>
        <taxon>Pseudomonadota</taxon>
        <taxon>Alphaproteobacteria</taxon>
        <taxon>Hyphomicrobiales</taxon>
        <taxon>Stappiaceae</taxon>
        <taxon>Roseibium</taxon>
    </lineage>
</organism>
<feature type="transmembrane region" description="Helical" evidence="14">
    <location>
        <begin position="356"/>
        <end position="376"/>
    </location>
</feature>
<dbReference type="PANTHER" id="PTHR40659">
    <property type="entry name" value="NICKEL/COBALT EFFLUX SYSTEM RCNA"/>
    <property type="match status" value="1"/>
</dbReference>
<feature type="signal peptide" evidence="15">
    <location>
        <begin position="1"/>
        <end position="23"/>
    </location>
</feature>
<feature type="transmembrane region" description="Helical" evidence="14">
    <location>
        <begin position="434"/>
        <end position="453"/>
    </location>
</feature>
<feature type="transmembrane region" description="Helical" evidence="14">
    <location>
        <begin position="560"/>
        <end position="580"/>
    </location>
</feature>